<reference evidence="1 2" key="1">
    <citation type="journal article" date="2014" name="PLoS ONE">
        <title>The first complete genome sequence of the class fimbriimonadia in the phylum armatimonadetes.</title>
        <authorList>
            <person name="Hu Z.Y."/>
            <person name="Wang Y.Z."/>
            <person name="Im W.T."/>
            <person name="Wang S.Y."/>
            <person name="Zhao G.P."/>
            <person name="Zheng H.J."/>
            <person name="Quan Z.X."/>
        </authorList>
    </citation>
    <scope>NUCLEOTIDE SEQUENCE [LARGE SCALE GENOMIC DNA]</scope>
    <source>
        <strain evidence="1">Gsoil 348</strain>
    </source>
</reference>
<dbReference type="KEGG" id="fgi:OP10G_2472"/>
<dbReference type="Proteomes" id="UP000027982">
    <property type="component" value="Chromosome"/>
</dbReference>
<dbReference type="EMBL" id="CP007139">
    <property type="protein sequence ID" value="AIE85840.1"/>
    <property type="molecule type" value="Genomic_DNA"/>
</dbReference>
<dbReference type="STRING" id="661478.OP10G_2472"/>
<proteinExistence type="predicted"/>
<dbReference type="HOGENOM" id="CLU_3025606_0_0_0"/>
<gene>
    <name evidence="1" type="ORF">OP10G_2472</name>
</gene>
<organism evidence="1 2">
    <name type="scientific">Fimbriimonas ginsengisoli Gsoil 348</name>
    <dbReference type="NCBI Taxonomy" id="661478"/>
    <lineage>
        <taxon>Bacteria</taxon>
        <taxon>Bacillati</taxon>
        <taxon>Armatimonadota</taxon>
        <taxon>Fimbriimonadia</taxon>
        <taxon>Fimbriimonadales</taxon>
        <taxon>Fimbriimonadaceae</taxon>
        <taxon>Fimbriimonas</taxon>
    </lineage>
</organism>
<accession>A0A068NST6</accession>
<dbReference type="AlphaFoldDB" id="A0A068NST6"/>
<keyword evidence="2" id="KW-1185">Reference proteome</keyword>
<evidence type="ECO:0000313" key="2">
    <source>
        <dbReference type="Proteomes" id="UP000027982"/>
    </source>
</evidence>
<sequence length="55" mass="5716">MKASPFLMKESLKLSQRARQRLLVVVVLSVLAAAAFAVGFPDALIGPVGGSLAGY</sequence>
<evidence type="ECO:0000313" key="1">
    <source>
        <dbReference type="EMBL" id="AIE85840.1"/>
    </source>
</evidence>
<protein>
    <submittedName>
        <fullName evidence="1">Uncharacterized protein</fullName>
    </submittedName>
</protein>
<name>A0A068NST6_FIMGI</name>